<evidence type="ECO:0008006" key="3">
    <source>
        <dbReference type="Google" id="ProtNLM"/>
    </source>
</evidence>
<sequence length="186" mass="21211">MRTFLFVFFLLLFVGCDRPRTPEIKPSPIGVKEEYADLLQRNQPKEEEEEVLQEKPEKLAVKKQKPVSTRKLTIKPQLPDEVDTLKFSYAKAEQKVSKKANQRNVFWVNTDTANKLEISLLTADSTANIGIIQILNPDGTQGNQLGKSVLFSLPIRNGNYKITVGDRTSNQPSFEGEYVLKMKLKW</sequence>
<evidence type="ECO:0000313" key="1">
    <source>
        <dbReference type="EMBL" id="ADX67757.1"/>
    </source>
</evidence>
<dbReference type="RefSeq" id="WP_013598147.1">
    <property type="nucleotide sequence ID" value="NC_015144.1"/>
</dbReference>
<dbReference type="eggNOG" id="ENOG50349YJ">
    <property type="taxonomic scope" value="Bacteria"/>
</dbReference>
<proteinExistence type="predicted"/>
<dbReference type="OrthoDB" id="1449200at2"/>
<accession>F0P267</accession>
<dbReference type="KEGG" id="wvi:Weevi_1048"/>
<dbReference type="PROSITE" id="PS51257">
    <property type="entry name" value="PROKAR_LIPOPROTEIN"/>
    <property type="match status" value="1"/>
</dbReference>
<dbReference type="EMBL" id="CP002455">
    <property type="protein sequence ID" value="ADX67757.1"/>
    <property type="molecule type" value="Genomic_DNA"/>
</dbReference>
<protein>
    <recommendedName>
        <fullName evidence="3">Lipoprotein</fullName>
    </recommendedName>
</protein>
<evidence type="ECO:0000313" key="2">
    <source>
        <dbReference type="Proteomes" id="UP000008641"/>
    </source>
</evidence>
<dbReference type="Proteomes" id="UP000008641">
    <property type="component" value="Chromosome"/>
</dbReference>
<reference evidence="2" key="2">
    <citation type="journal article" date="2011" name="Stand. Genomic Sci.">
        <title>Complete genome sequence of Weeksella virosa type strain (9751T).</title>
        <authorList>
            <person name="Lang E."/>
            <person name="Teshima H."/>
            <person name="Lucas S."/>
            <person name="Lapidus A."/>
            <person name="Hammon N."/>
            <person name="Deshpande S."/>
            <person name="Nolan M."/>
            <person name="Cheng J."/>
            <person name="Pitluck S."/>
            <person name="Liolios K."/>
            <person name="Pagani I."/>
            <person name="Mikhailova N."/>
            <person name="Ivanova N."/>
            <person name="Mavromatis K."/>
            <person name="Pati A."/>
            <person name="Tapia R."/>
            <person name="Han C."/>
            <person name="Goodwin L."/>
            <person name="Chen A."/>
            <person name="Palaniappan K."/>
            <person name="Land M."/>
            <person name="Hauser L."/>
            <person name="Chang Y."/>
            <person name="Jeffries C."/>
            <person name="Brambilla E."/>
            <person name="Kopitz M."/>
            <person name="Rohde M."/>
            <person name="Goker M."/>
            <person name="Tindall B."/>
            <person name="Detter J."/>
            <person name="Woyke T."/>
            <person name="Bristow J."/>
            <person name="Eisen J."/>
            <person name="Markowitz V."/>
            <person name="Hugenholtz P."/>
            <person name="Klenk H."/>
            <person name="Kyrpides N."/>
        </authorList>
    </citation>
    <scope>NUCLEOTIDE SEQUENCE [LARGE SCALE GENOMIC DNA]</scope>
    <source>
        <strain evidence="2">ATCC 43766 / DSM 16922 / JCM 21250 / NBRC 16016 / NCTC 11634 / CL345/78</strain>
    </source>
</reference>
<reference evidence="1 2" key="1">
    <citation type="journal article" date="2011" name="Stand. Genomic Sci.">
        <title>Complete genome sequence of Weeksella virosa type strain (9751).</title>
        <authorList>
            <person name="Lang E."/>
            <person name="Teshima H."/>
            <person name="Lucas S."/>
            <person name="Lapidus A."/>
            <person name="Hammon N."/>
            <person name="Deshpande S."/>
            <person name="Nolan M."/>
            <person name="Cheng J.F."/>
            <person name="Pitluck S."/>
            <person name="Liolios K."/>
            <person name="Pagani I."/>
            <person name="Mikhailova N."/>
            <person name="Ivanova N."/>
            <person name="Mavromatis K."/>
            <person name="Pati A."/>
            <person name="Tapia R."/>
            <person name="Han C."/>
            <person name="Goodwin L."/>
            <person name="Chen A."/>
            <person name="Palaniappan K."/>
            <person name="Land M."/>
            <person name="Hauser L."/>
            <person name="Chang Y.J."/>
            <person name="Jeffries C.D."/>
            <person name="Brambilla E.M."/>
            <person name="Kopitz M."/>
            <person name="Rohde M."/>
            <person name="Goker M."/>
            <person name="Tindall B.J."/>
            <person name="Detter J.C."/>
            <person name="Woyke T."/>
            <person name="Bristow J."/>
            <person name="Eisen J.A."/>
            <person name="Markowitz V."/>
            <person name="Hugenholtz P."/>
            <person name="Klenk H.P."/>
            <person name="Kyrpides N.C."/>
        </authorList>
    </citation>
    <scope>NUCLEOTIDE SEQUENCE [LARGE SCALE GENOMIC DNA]</scope>
    <source>
        <strain evidence="2">ATCC 43766 / DSM 16922 / JCM 21250 / NBRC 16016 / NCTC 11634 / CL345/78</strain>
    </source>
</reference>
<dbReference type="HOGENOM" id="CLU_1453865_0_0_10"/>
<gene>
    <name evidence="1" type="ordered locus">Weevi_1048</name>
</gene>
<dbReference type="STRING" id="865938.Weevi_1048"/>
<keyword evidence="2" id="KW-1185">Reference proteome</keyword>
<organism evidence="1 2">
    <name type="scientific">Weeksella virosa (strain ATCC 43766 / DSM 16922 / JCM 21250 / CCUG 30538 / CDC 9751 / IAM 14551 / NBRC 16016 / NCTC 11634 / CL345/78)</name>
    <dbReference type="NCBI Taxonomy" id="865938"/>
    <lineage>
        <taxon>Bacteria</taxon>
        <taxon>Pseudomonadati</taxon>
        <taxon>Bacteroidota</taxon>
        <taxon>Flavobacteriia</taxon>
        <taxon>Flavobacteriales</taxon>
        <taxon>Weeksellaceae</taxon>
        <taxon>Weeksella</taxon>
    </lineage>
</organism>
<name>F0P267_WEEVC</name>
<dbReference type="AlphaFoldDB" id="F0P267"/>